<dbReference type="SUPFAM" id="SSF49879">
    <property type="entry name" value="SMAD/FHA domain"/>
    <property type="match status" value="1"/>
</dbReference>
<sequence length="199" mass="21969">MAVILLIKTEDGQVTELPVLNKVVMGRSSSSDYKIVDSKMSSKHCSFEVTGKGEVLFCDLGSTNGSYINNSQVHQTYVRINDVIRIGNTLIKIDDKRLSATERLAIGSTQLRNKNDKTLPALGSLRPNGTNSVDNPERPGEPKSEPPKKKTVVLGKNIKDKKRPVNHWAGSADTVIEQEESTGHTKFLKLDKDKTKKKP</sequence>
<dbReference type="CDD" id="cd00060">
    <property type="entry name" value="FHA"/>
    <property type="match status" value="1"/>
</dbReference>
<dbReference type="InterPro" id="IPR050923">
    <property type="entry name" value="Cell_Proc_Reg/RNA_Proc"/>
</dbReference>
<reference evidence="2 3" key="1">
    <citation type="submission" date="2018-01" db="EMBL/GenBank/DDBJ databases">
        <title>Complete genome sequence of Bacteriovorax stolpii DSM12778.</title>
        <authorList>
            <person name="Tang B."/>
            <person name="Chang J."/>
        </authorList>
    </citation>
    <scope>NUCLEOTIDE SEQUENCE [LARGE SCALE GENOMIC DNA]</scope>
    <source>
        <strain evidence="2 3">DSM 12778</strain>
    </source>
</reference>
<dbReference type="SMART" id="SM00240">
    <property type="entry name" value="FHA"/>
    <property type="match status" value="1"/>
</dbReference>
<feature type="compositionally biased region" description="Basic and acidic residues" evidence="1">
    <location>
        <begin position="188"/>
        <end position="199"/>
    </location>
</feature>
<dbReference type="PROSITE" id="PS50006">
    <property type="entry name" value="FHA_DOMAIN"/>
    <property type="match status" value="1"/>
</dbReference>
<feature type="region of interest" description="Disordered" evidence="1">
    <location>
        <begin position="115"/>
        <end position="199"/>
    </location>
</feature>
<dbReference type="Gene3D" id="2.60.200.20">
    <property type="match status" value="1"/>
</dbReference>
<dbReference type="KEGG" id="bsto:C0V70_18465"/>
<evidence type="ECO:0000313" key="2">
    <source>
        <dbReference type="EMBL" id="AUO00052.1"/>
    </source>
</evidence>
<proteinExistence type="predicted"/>
<dbReference type="InterPro" id="IPR008984">
    <property type="entry name" value="SMAD_FHA_dom_sf"/>
</dbReference>
<evidence type="ECO:0000313" key="3">
    <source>
        <dbReference type="Proteomes" id="UP000235584"/>
    </source>
</evidence>
<organism evidence="2 3">
    <name type="scientific">Bacteriovorax stolpii</name>
    <name type="common">Bdellovibrio stolpii</name>
    <dbReference type="NCBI Taxonomy" id="960"/>
    <lineage>
        <taxon>Bacteria</taxon>
        <taxon>Pseudomonadati</taxon>
        <taxon>Bdellovibrionota</taxon>
        <taxon>Bacteriovoracia</taxon>
        <taxon>Bacteriovoracales</taxon>
        <taxon>Bacteriovoracaceae</taxon>
        <taxon>Bacteriovorax</taxon>
    </lineage>
</organism>
<protein>
    <submittedName>
        <fullName evidence="2">Uncharacterized protein</fullName>
    </submittedName>
</protein>
<dbReference type="InterPro" id="IPR000253">
    <property type="entry name" value="FHA_dom"/>
</dbReference>
<evidence type="ECO:0000256" key="1">
    <source>
        <dbReference type="SAM" id="MobiDB-lite"/>
    </source>
</evidence>
<gene>
    <name evidence="2" type="ORF">C0V70_18465</name>
</gene>
<dbReference type="Proteomes" id="UP000235584">
    <property type="component" value="Chromosome"/>
</dbReference>
<dbReference type="OrthoDB" id="5294281at2"/>
<dbReference type="RefSeq" id="WP_102245339.1">
    <property type="nucleotide sequence ID" value="NZ_CP025704.1"/>
</dbReference>
<accession>A0A2K9NX17</accession>
<dbReference type="EMBL" id="CP025704">
    <property type="protein sequence ID" value="AUO00052.1"/>
    <property type="molecule type" value="Genomic_DNA"/>
</dbReference>
<feature type="compositionally biased region" description="Basic and acidic residues" evidence="1">
    <location>
        <begin position="135"/>
        <end position="148"/>
    </location>
</feature>
<dbReference type="AlphaFoldDB" id="A0A2K9NX17"/>
<name>A0A2K9NX17_BACTC</name>
<dbReference type="PANTHER" id="PTHR23308">
    <property type="entry name" value="NUCLEAR INHIBITOR OF PROTEIN PHOSPHATASE-1"/>
    <property type="match status" value="1"/>
</dbReference>
<dbReference type="Pfam" id="PF00498">
    <property type="entry name" value="FHA"/>
    <property type="match status" value="1"/>
</dbReference>
<keyword evidence="3" id="KW-1185">Reference proteome</keyword>